<keyword evidence="2" id="KW-1185">Reference proteome</keyword>
<accession>A0AC60P2G6</accession>
<evidence type="ECO:0000313" key="1">
    <source>
        <dbReference type="EMBL" id="KAG0413584.1"/>
    </source>
</evidence>
<reference evidence="1 2" key="1">
    <citation type="journal article" date="2020" name="Cell">
        <title>Large-Scale Comparative Analyses of Tick Genomes Elucidate Their Genetic Diversity and Vector Capacities.</title>
        <authorList>
            <consortium name="Tick Genome and Microbiome Consortium (TIGMIC)"/>
            <person name="Jia N."/>
            <person name="Wang J."/>
            <person name="Shi W."/>
            <person name="Du L."/>
            <person name="Sun Y."/>
            <person name="Zhan W."/>
            <person name="Jiang J.F."/>
            <person name="Wang Q."/>
            <person name="Zhang B."/>
            <person name="Ji P."/>
            <person name="Bell-Sakyi L."/>
            <person name="Cui X.M."/>
            <person name="Yuan T.T."/>
            <person name="Jiang B.G."/>
            <person name="Yang W.F."/>
            <person name="Lam T.T."/>
            <person name="Chang Q.C."/>
            <person name="Ding S.J."/>
            <person name="Wang X.J."/>
            <person name="Zhu J.G."/>
            <person name="Ruan X.D."/>
            <person name="Zhao L."/>
            <person name="Wei J.T."/>
            <person name="Ye R.Z."/>
            <person name="Que T.C."/>
            <person name="Du C.H."/>
            <person name="Zhou Y.H."/>
            <person name="Cheng J.X."/>
            <person name="Dai P.F."/>
            <person name="Guo W.B."/>
            <person name="Han X.H."/>
            <person name="Huang E.J."/>
            <person name="Li L.F."/>
            <person name="Wei W."/>
            <person name="Gao Y.C."/>
            <person name="Liu J.Z."/>
            <person name="Shao H.Z."/>
            <person name="Wang X."/>
            <person name="Wang C.C."/>
            <person name="Yang T.C."/>
            <person name="Huo Q.B."/>
            <person name="Li W."/>
            <person name="Chen H.Y."/>
            <person name="Chen S.E."/>
            <person name="Zhou L.G."/>
            <person name="Ni X.B."/>
            <person name="Tian J.H."/>
            <person name="Sheng Y."/>
            <person name="Liu T."/>
            <person name="Pan Y.S."/>
            <person name="Xia L.Y."/>
            <person name="Li J."/>
            <person name="Zhao F."/>
            <person name="Cao W.C."/>
        </authorList>
    </citation>
    <scope>NUCLEOTIDE SEQUENCE [LARGE SCALE GENOMIC DNA]</scope>
    <source>
        <strain evidence="1">Iper-2018</strain>
    </source>
</reference>
<protein>
    <submittedName>
        <fullName evidence="1">Uncharacterized protein</fullName>
    </submittedName>
</protein>
<dbReference type="Proteomes" id="UP000805193">
    <property type="component" value="Unassembled WGS sequence"/>
</dbReference>
<gene>
    <name evidence="1" type="ORF">HPB47_009276</name>
</gene>
<organism evidence="1 2">
    <name type="scientific">Ixodes persulcatus</name>
    <name type="common">Taiga tick</name>
    <dbReference type="NCBI Taxonomy" id="34615"/>
    <lineage>
        <taxon>Eukaryota</taxon>
        <taxon>Metazoa</taxon>
        <taxon>Ecdysozoa</taxon>
        <taxon>Arthropoda</taxon>
        <taxon>Chelicerata</taxon>
        <taxon>Arachnida</taxon>
        <taxon>Acari</taxon>
        <taxon>Parasitiformes</taxon>
        <taxon>Ixodida</taxon>
        <taxon>Ixodoidea</taxon>
        <taxon>Ixodidae</taxon>
        <taxon>Ixodinae</taxon>
        <taxon>Ixodes</taxon>
    </lineage>
</organism>
<comment type="caution">
    <text evidence="1">The sequence shown here is derived from an EMBL/GenBank/DDBJ whole genome shotgun (WGS) entry which is preliminary data.</text>
</comment>
<proteinExistence type="predicted"/>
<dbReference type="EMBL" id="JABSTQ010011247">
    <property type="protein sequence ID" value="KAG0413584.1"/>
    <property type="molecule type" value="Genomic_DNA"/>
</dbReference>
<evidence type="ECO:0000313" key="2">
    <source>
        <dbReference type="Proteomes" id="UP000805193"/>
    </source>
</evidence>
<name>A0AC60P2G6_IXOPE</name>
<sequence length="130" mass="13846">MLRLSVYADKHHQSFAPINIIHHVEMRRASRVTRGRGLRSEREVFIKDGGAGLHLHENESLGATTGILVGGPGALCYTAGQSRTKGPRYIAVFCDCLRSSACGLLAVIAPSPAGQLPTQEAGLFISPPAI</sequence>